<feature type="compositionally biased region" description="Basic and acidic residues" evidence="1">
    <location>
        <begin position="164"/>
        <end position="178"/>
    </location>
</feature>
<gene>
    <name evidence="2" type="ORF">BKA67DRAFT_544632</name>
</gene>
<dbReference type="GeneID" id="70130171"/>
<evidence type="ECO:0000313" key="3">
    <source>
        <dbReference type="Proteomes" id="UP000758603"/>
    </source>
</evidence>
<name>A0A9P8UWH1_9PEZI</name>
<feature type="region of interest" description="Disordered" evidence="1">
    <location>
        <begin position="163"/>
        <end position="189"/>
    </location>
</feature>
<feature type="compositionally biased region" description="Polar residues" evidence="1">
    <location>
        <begin position="37"/>
        <end position="53"/>
    </location>
</feature>
<dbReference type="AlphaFoldDB" id="A0A9P8UWH1"/>
<dbReference type="Proteomes" id="UP000758603">
    <property type="component" value="Unassembled WGS sequence"/>
</dbReference>
<sequence length="389" mass="43727">MESVDDYGLQVFGMLPASLQSRLPTMPAQLKLLRSMQSAVTSGTSRNDQQPQQTRRSRFTSIFASASSSSSSNVGSYADSTDSSSSESASSTFSRHSASTSLSSIMTSEDHQAYPEDAMEDQEAPSNVHYEQLANQFLRYVKEVDTRRNLDNRRLLEPSSRMQPYDRKLPTREPRLPREFNGNPHDAVDQRWSPSGIKWRYARQGAQLAADASNERHDPSFERDAYIDAVAYYLRACPDQLDHGETLKLRCAAPWLAEQPHPAPQIAIARPTDRGRTFLADTVKYAVVVFVIYAHVLWSFLLSACRIGAYLEREYSIIQWLTTNGYGLVNAAVKHGVVFTAWVNAMNDGRFGHVVSWTMDSVLSGIEDGYGQGMDHIRQQDTRKEQPRT</sequence>
<keyword evidence="3" id="KW-1185">Reference proteome</keyword>
<evidence type="ECO:0000256" key="1">
    <source>
        <dbReference type="SAM" id="MobiDB-lite"/>
    </source>
</evidence>
<reference evidence="2" key="1">
    <citation type="journal article" date="2021" name="Nat. Commun.">
        <title>Genetic determinants of endophytism in the Arabidopsis root mycobiome.</title>
        <authorList>
            <person name="Mesny F."/>
            <person name="Miyauchi S."/>
            <person name="Thiergart T."/>
            <person name="Pickel B."/>
            <person name="Atanasova L."/>
            <person name="Karlsson M."/>
            <person name="Huettel B."/>
            <person name="Barry K.W."/>
            <person name="Haridas S."/>
            <person name="Chen C."/>
            <person name="Bauer D."/>
            <person name="Andreopoulos W."/>
            <person name="Pangilinan J."/>
            <person name="LaButti K."/>
            <person name="Riley R."/>
            <person name="Lipzen A."/>
            <person name="Clum A."/>
            <person name="Drula E."/>
            <person name="Henrissat B."/>
            <person name="Kohler A."/>
            <person name="Grigoriev I.V."/>
            <person name="Martin F.M."/>
            <person name="Hacquard S."/>
        </authorList>
    </citation>
    <scope>NUCLEOTIDE SEQUENCE</scope>
    <source>
        <strain evidence="2">MPI-SDFR-AT-0073</strain>
    </source>
</reference>
<protein>
    <submittedName>
        <fullName evidence="2">Uncharacterized protein</fullName>
    </submittedName>
</protein>
<dbReference type="OrthoDB" id="5220781at2759"/>
<dbReference type="RefSeq" id="XP_045963628.1">
    <property type="nucleotide sequence ID" value="XM_046101279.1"/>
</dbReference>
<dbReference type="EMBL" id="JAGPXC010000001">
    <property type="protein sequence ID" value="KAH6659497.1"/>
    <property type="molecule type" value="Genomic_DNA"/>
</dbReference>
<organism evidence="2 3">
    <name type="scientific">Truncatella angustata</name>
    <dbReference type="NCBI Taxonomy" id="152316"/>
    <lineage>
        <taxon>Eukaryota</taxon>
        <taxon>Fungi</taxon>
        <taxon>Dikarya</taxon>
        <taxon>Ascomycota</taxon>
        <taxon>Pezizomycotina</taxon>
        <taxon>Sordariomycetes</taxon>
        <taxon>Xylariomycetidae</taxon>
        <taxon>Amphisphaeriales</taxon>
        <taxon>Sporocadaceae</taxon>
        <taxon>Truncatella</taxon>
    </lineage>
</organism>
<comment type="caution">
    <text evidence="2">The sequence shown here is derived from an EMBL/GenBank/DDBJ whole genome shotgun (WGS) entry which is preliminary data.</text>
</comment>
<feature type="region of interest" description="Disordered" evidence="1">
    <location>
        <begin position="37"/>
        <end position="124"/>
    </location>
</feature>
<proteinExistence type="predicted"/>
<feature type="compositionally biased region" description="Low complexity" evidence="1">
    <location>
        <begin position="59"/>
        <end position="107"/>
    </location>
</feature>
<evidence type="ECO:0000313" key="2">
    <source>
        <dbReference type="EMBL" id="KAH6659497.1"/>
    </source>
</evidence>
<accession>A0A9P8UWH1</accession>